<dbReference type="PROSITE" id="PS50885">
    <property type="entry name" value="HAMP"/>
    <property type="match status" value="1"/>
</dbReference>
<evidence type="ECO:0000256" key="15">
    <source>
        <dbReference type="ARBA" id="ARBA00022912"/>
    </source>
</evidence>
<keyword evidence="27" id="KW-1185">Reference proteome</keyword>
<evidence type="ECO:0000256" key="19">
    <source>
        <dbReference type="ARBA" id="ARBA00023026"/>
    </source>
</evidence>
<dbReference type="GO" id="GO:0000155">
    <property type="term" value="F:phosphorelay sensor kinase activity"/>
    <property type="evidence" value="ECO:0007669"/>
    <property type="project" value="InterPro"/>
</dbReference>
<dbReference type="AlphaFoldDB" id="A0A9E7C171"/>
<evidence type="ECO:0000313" key="26">
    <source>
        <dbReference type="EMBL" id="UGS36133.1"/>
    </source>
</evidence>
<sequence length="465" mass="49321">MLGLRGRLTAALLVVSALTLAVAAILLLAPLDRRLRTDALASLKQTVGAAAPGFRDIDRGDLRPGGDELERAARALRRRAGAEVDVVDGTGLVLTTPVLNPDERFPDVARAIREHRLIGSIDDTGGEQVAQVAVPFEVAGHDYALAVRKSLEDLGSAQEVVRHALLVAALIALGVALVVGVALAGRLAHRLKALRDTALRVAELGPVAEMRADDARDEVGDLTRAFATMQQRLLEQEQARRTFVATASHELRTPLASLRLMLDSASEELAVPRPDLDDARDQLSRAVSQTERLSKLARDLLDLSRLDAGVPPRTELVELVELSRSVLAEFEPRTADAGSPIDLVAPAPRWAVADPGSVAQIIRILVDNALRHSPPAAAVCVEVPADGDRPVVVVQDHGPGVSAEDAERIFERFERGTDAATVGFGLGLAIGRELARRMGGDLTVDPGAPGARFTLALTPAPAAID</sequence>
<feature type="domain" description="HAMP" evidence="25">
    <location>
        <begin position="185"/>
        <end position="238"/>
    </location>
</feature>
<dbReference type="PANTHER" id="PTHR44936:SF9">
    <property type="entry name" value="SENSOR PROTEIN CREC"/>
    <property type="match status" value="1"/>
</dbReference>
<dbReference type="PRINTS" id="PR00344">
    <property type="entry name" value="BCTRLSENSOR"/>
</dbReference>
<evidence type="ECO:0000256" key="8">
    <source>
        <dbReference type="ARBA" id="ARBA00022679"/>
    </source>
</evidence>
<evidence type="ECO:0000256" key="6">
    <source>
        <dbReference type="ARBA" id="ARBA00022475"/>
    </source>
</evidence>
<dbReference type="RefSeq" id="WP_259316210.1">
    <property type="nucleotide sequence ID" value="NZ_CP087164.1"/>
</dbReference>
<dbReference type="SMART" id="SM00387">
    <property type="entry name" value="HATPase_c"/>
    <property type="match status" value="1"/>
</dbReference>
<evidence type="ECO:0000256" key="11">
    <source>
        <dbReference type="ARBA" id="ARBA00022777"/>
    </source>
</evidence>
<dbReference type="InterPro" id="IPR036097">
    <property type="entry name" value="HisK_dim/P_sf"/>
</dbReference>
<keyword evidence="10" id="KW-0547">Nucleotide-binding</keyword>
<dbReference type="SMART" id="SM00304">
    <property type="entry name" value="HAMP"/>
    <property type="match status" value="1"/>
</dbReference>
<keyword evidence="20" id="KW-0464">Manganese</keyword>
<evidence type="ECO:0000256" key="17">
    <source>
        <dbReference type="ARBA" id="ARBA00023012"/>
    </source>
</evidence>
<dbReference type="InterPro" id="IPR004358">
    <property type="entry name" value="Sig_transdc_His_kin-like_C"/>
</dbReference>
<dbReference type="EMBL" id="CP087164">
    <property type="protein sequence ID" value="UGS36133.1"/>
    <property type="molecule type" value="Genomic_DNA"/>
</dbReference>
<gene>
    <name evidence="26" type="primary">sasA_11</name>
    <name evidence="26" type="ORF">DSM104329_02533</name>
</gene>
<protein>
    <recommendedName>
        <fullName evidence="21">Signal transduction histidine-protein kinase/phosphatase MprB</fullName>
        <ecNumber evidence="5">2.7.13.3</ecNumber>
    </recommendedName>
    <alternativeName>
        <fullName evidence="22">Mycobacterial persistence regulator B</fullName>
    </alternativeName>
</protein>
<evidence type="ECO:0000256" key="20">
    <source>
        <dbReference type="ARBA" id="ARBA00023211"/>
    </source>
</evidence>
<comment type="catalytic activity">
    <reaction evidence="1">
        <text>ATP + protein L-histidine = ADP + protein N-phospho-L-histidine.</text>
        <dbReference type="EC" id="2.7.13.3"/>
    </reaction>
</comment>
<comment type="subcellular location">
    <subcellularLocation>
        <location evidence="4">Cell membrane</location>
        <topology evidence="4">Multi-pass membrane protein</topology>
    </subcellularLocation>
</comment>
<feature type="transmembrane region" description="Helical" evidence="23">
    <location>
        <begin position="164"/>
        <end position="185"/>
    </location>
</feature>
<dbReference type="GO" id="GO:0004721">
    <property type="term" value="F:phosphoprotein phosphatase activity"/>
    <property type="evidence" value="ECO:0007669"/>
    <property type="project" value="UniProtKB-KW"/>
</dbReference>
<proteinExistence type="predicted"/>
<dbReference type="Gene3D" id="3.30.565.10">
    <property type="entry name" value="Histidine kinase-like ATPase, C-terminal domain"/>
    <property type="match status" value="1"/>
</dbReference>
<evidence type="ECO:0000256" key="18">
    <source>
        <dbReference type="ARBA" id="ARBA00023016"/>
    </source>
</evidence>
<dbReference type="Gene3D" id="6.10.340.10">
    <property type="match status" value="1"/>
</dbReference>
<evidence type="ECO:0000259" key="24">
    <source>
        <dbReference type="PROSITE" id="PS50109"/>
    </source>
</evidence>
<dbReference type="EC" id="2.7.13.3" evidence="5"/>
<evidence type="ECO:0000313" key="27">
    <source>
        <dbReference type="Proteomes" id="UP001162834"/>
    </source>
</evidence>
<comment type="cofactor">
    <cofactor evidence="2">
        <name>Mn(2+)</name>
        <dbReference type="ChEBI" id="CHEBI:29035"/>
    </cofactor>
</comment>
<evidence type="ECO:0000256" key="12">
    <source>
        <dbReference type="ARBA" id="ARBA00022801"/>
    </source>
</evidence>
<dbReference type="SUPFAM" id="SSF47384">
    <property type="entry name" value="Homodimeric domain of signal transducing histidine kinase"/>
    <property type="match status" value="1"/>
</dbReference>
<dbReference type="PANTHER" id="PTHR44936">
    <property type="entry name" value="SENSOR PROTEIN CREC"/>
    <property type="match status" value="1"/>
</dbReference>
<dbReference type="Gene3D" id="1.10.287.130">
    <property type="match status" value="1"/>
</dbReference>
<dbReference type="Pfam" id="PF00672">
    <property type="entry name" value="HAMP"/>
    <property type="match status" value="1"/>
</dbReference>
<keyword evidence="16 23" id="KW-1133">Transmembrane helix</keyword>
<keyword evidence="18" id="KW-0346">Stress response</keyword>
<evidence type="ECO:0000256" key="7">
    <source>
        <dbReference type="ARBA" id="ARBA00022553"/>
    </source>
</evidence>
<dbReference type="InterPro" id="IPR003660">
    <property type="entry name" value="HAMP_dom"/>
</dbReference>
<dbReference type="CDD" id="cd00075">
    <property type="entry name" value="HATPase"/>
    <property type="match status" value="1"/>
</dbReference>
<keyword evidence="13" id="KW-0067">ATP-binding</keyword>
<dbReference type="InterPro" id="IPR005467">
    <property type="entry name" value="His_kinase_dom"/>
</dbReference>
<reference evidence="26" key="1">
    <citation type="journal article" date="2022" name="Int. J. Syst. Evol. Microbiol.">
        <title>Pseudomonas aegrilactucae sp. nov. and Pseudomonas morbosilactucae sp. nov., pathogens causing bacterial rot of lettuce in Japan.</title>
        <authorList>
            <person name="Sawada H."/>
            <person name="Fujikawa T."/>
            <person name="Satou M."/>
        </authorList>
    </citation>
    <scope>NUCLEOTIDE SEQUENCE</scope>
    <source>
        <strain evidence="26">0166_1</strain>
    </source>
</reference>
<evidence type="ECO:0000256" key="16">
    <source>
        <dbReference type="ARBA" id="ARBA00022989"/>
    </source>
</evidence>
<keyword evidence="15" id="KW-0904">Protein phosphatase</keyword>
<dbReference type="GO" id="GO:0005524">
    <property type="term" value="F:ATP binding"/>
    <property type="evidence" value="ECO:0007669"/>
    <property type="project" value="UniProtKB-KW"/>
</dbReference>
<evidence type="ECO:0000256" key="1">
    <source>
        <dbReference type="ARBA" id="ARBA00000085"/>
    </source>
</evidence>
<dbReference type="Pfam" id="PF02518">
    <property type="entry name" value="HATPase_c"/>
    <property type="match status" value="1"/>
</dbReference>
<keyword evidence="8 26" id="KW-0808">Transferase</keyword>
<feature type="domain" description="Histidine kinase" evidence="24">
    <location>
        <begin position="246"/>
        <end position="461"/>
    </location>
</feature>
<evidence type="ECO:0000256" key="4">
    <source>
        <dbReference type="ARBA" id="ARBA00004651"/>
    </source>
</evidence>
<dbReference type="Pfam" id="PF00512">
    <property type="entry name" value="HisKA"/>
    <property type="match status" value="1"/>
</dbReference>
<organism evidence="26 27">
    <name type="scientific">Capillimicrobium parvum</name>
    <dbReference type="NCBI Taxonomy" id="2884022"/>
    <lineage>
        <taxon>Bacteria</taxon>
        <taxon>Bacillati</taxon>
        <taxon>Actinomycetota</taxon>
        <taxon>Thermoleophilia</taxon>
        <taxon>Solirubrobacterales</taxon>
        <taxon>Capillimicrobiaceae</taxon>
        <taxon>Capillimicrobium</taxon>
    </lineage>
</organism>
<evidence type="ECO:0000256" key="13">
    <source>
        <dbReference type="ARBA" id="ARBA00022840"/>
    </source>
</evidence>
<dbReference type="InterPro" id="IPR036890">
    <property type="entry name" value="HATPase_C_sf"/>
</dbReference>
<keyword evidence="9 23" id="KW-0812">Transmembrane</keyword>
<dbReference type="InterPro" id="IPR003661">
    <property type="entry name" value="HisK_dim/P_dom"/>
</dbReference>
<keyword evidence="17" id="KW-0902">Two-component regulatory system</keyword>
<comment type="cofactor">
    <cofactor evidence="3">
        <name>Mg(2+)</name>
        <dbReference type="ChEBI" id="CHEBI:18420"/>
    </cofactor>
</comment>
<keyword evidence="19" id="KW-0843">Virulence</keyword>
<evidence type="ECO:0000256" key="14">
    <source>
        <dbReference type="ARBA" id="ARBA00022842"/>
    </source>
</evidence>
<evidence type="ECO:0000256" key="2">
    <source>
        <dbReference type="ARBA" id="ARBA00001936"/>
    </source>
</evidence>
<dbReference type="InterPro" id="IPR050980">
    <property type="entry name" value="2C_sensor_his_kinase"/>
</dbReference>
<evidence type="ECO:0000256" key="21">
    <source>
        <dbReference type="ARBA" id="ARBA00040454"/>
    </source>
</evidence>
<keyword evidence="6" id="KW-1003">Cell membrane</keyword>
<keyword evidence="14" id="KW-0460">Magnesium</keyword>
<evidence type="ECO:0000256" key="23">
    <source>
        <dbReference type="SAM" id="Phobius"/>
    </source>
</evidence>
<evidence type="ECO:0000256" key="5">
    <source>
        <dbReference type="ARBA" id="ARBA00012438"/>
    </source>
</evidence>
<evidence type="ECO:0000256" key="22">
    <source>
        <dbReference type="ARBA" id="ARBA00041776"/>
    </source>
</evidence>
<keyword evidence="7" id="KW-0597">Phosphoprotein</keyword>
<evidence type="ECO:0000256" key="10">
    <source>
        <dbReference type="ARBA" id="ARBA00022741"/>
    </source>
</evidence>
<dbReference type="KEGG" id="sbae:DSM104329_02533"/>
<keyword evidence="12" id="KW-0378">Hydrolase</keyword>
<dbReference type="CDD" id="cd00082">
    <property type="entry name" value="HisKA"/>
    <property type="match status" value="1"/>
</dbReference>
<dbReference type="SUPFAM" id="SSF55874">
    <property type="entry name" value="ATPase domain of HSP90 chaperone/DNA topoisomerase II/histidine kinase"/>
    <property type="match status" value="1"/>
</dbReference>
<dbReference type="PROSITE" id="PS50109">
    <property type="entry name" value="HIS_KIN"/>
    <property type="match status" value="1"/>
</dbReference>
<evidence type="ECO:0000259" key="25">
    <source>
        <dbReference type="PROSITE" id="PS50885"/>
    </source>
</evidence>
<dbReference type="InterPro" id="IPR003594">
    <property type="entry name" value="HATPase_dom"/>
</dbReference>
<dbReference type="GO" id="GO:0005886">
    <property type="term" value="C:plasma membrane"/>
    <property type="evidence" value="ECO:0007669"/>
    <property type="project" value="UniProtKB-SubCell"/>
</dbReference>
<accession>A0A9E7C171</accession>
<dbReference type="SMART" id="SM00388">
    <property type="entry name" value="HisKA"/>
    <property type="match status" value="1"/>
</dbReference>
<keyword evidence="11" id="KW-0418">Kinase</keyword>
<keyword evidence="23" id="KW-0472">Membrane</keyword>
<evidence type="ECO:0000256" key="3">
    <source>
        <dbReference type="ARBA" id="ARBA00001946"/>
    </source>
</evidence>
<name>A0A9E7C171_9ACTN</name>
<dbReference type="Proteomes" id="UP001162834">
    <property type="component" value="Chromosome"/>
</dbReference>
<evidence type="ECO:0000256" key="9">
    <source>
        <dbReference type="ARBA" id="ARBA00022692"/>
    </source>
</evidence>